<evidence type="ECO:0000256" key="7">
    <source>
        <dbReference type="PIRNR" id="PIRNR005091"/>
    </source>
</evidence>
<dbReference type="PANTHER" id="PTHR47371:SF1">
    <property type="entry name" value="LIPOTEICHOIC ACID SYNTHASE-LIKE YQGS"/>
    <property type="match status" value="1"/>
</dbReference>
<dbReference type="GO" id="GO:0046872">
    <property type="term" value="F:metal ion binding"/>
    <property type="evidence" value="ECO:0007669"/>
    <property type="project" value="UniProtKB-KW"/>
</dbReference>
<feature type="transmembrane region" description="Helical" evidence="11">
    <location>
        <begin position="12"/>
        <end position="30"/>
    </location>
</feature>
<evidence type="ECO:0000259" key="12">
    <source>
        <dbReference type="Pfam" id="PF00884"/>
    </source>
</evidence>
<evidence type="ECO:0000256" key="4">
    <source>
        <dbReference type="ARBA" id="ARBA00022692"/>
    </source>
</evidence>
<dbReference type="InterPro" id="IPR000917">
    <property type="entry name" value="Sulfatase_N"/>
</dbReference>
<dbReference type="AlphaFoldDB" id="A0A6A8DH06"/>
<name>A0A6A8DH06_9BACI</name>
<dbReference type="OrthoDB" id="5901192at2"/>
<keyword evidence="9" id="KW-0464">Manganese</keyword>
<keyword evidence="13" id="KW-0808">Transferase</keyword>
<dbReference type="GO" id="GO:0016787">
    <property type="term" value="F:hydrolase activity"/>
    <property type="evidence" value="ECO:0007669"/>
    <property type="project" value="UniProtKB-KW"/>
</dbReference>
<dbReference type="RefSeq" id="WP_153736752.1">
    <property type="nucleotide sequence ID" value="NZ_WJNG01000007.1"/>
</dbReference>
<evidence type="ECO:0000256" key="5">
    <source>
        <dbReference type="ARBA" id="ARBA00022989"/>
    </source>
</evidence>
<keyword evidence="14" id="KW-1185">Reference proteome</keyword>
<accession>A0A6A8DH06</accession>
<dbReference type="GO" id="GO:0016740">
    <property type="term" value="F:transferase activity"/>
    <property type="evidence" value="ECO:0007669"/>
    <property type="project" value="UniProtKB-KW"/>
</dbReference>
<reference evidence="13" key="1">
    <citation type="submission" date="2019-11" db="EMBL/GenBank/DDBJ databases">
        <authorList>
            <person name="Li J."/>
        </authorList>
    </citation>
    <scope>NUCLEOTIDE SEQUENCE</scope>
    <source>
        <strain evidence="13">B6B</strain>
    </source>
</reference>
<dbReference type="CDD" id="cd16015">
    <property type="entry name" value="LTA_synthase"/>
    <property type="match status" value="1"/>
</dbReference>
<proteinExistence type="inferred from homology"/>
<comment type="similarity">
    <text evidence="2 7">Belongs to the LTA synthase family.</text>
</comment>
<feature type="active site" evidence="8">
    <location>
        <position position="295"/>
    </location>
</feature>
<dbReference type="Proteomes" id="UP000799092">
    <property type="component" value="Unassembled WGS sequence"/>
</dbReference>
<dbReference type="Pfam" id="PF00884">
    <property type="entry name" value="Sulfatase"/>
    <property type="match status" value="1"/>
</dbReference>
<organism evidence="13 14">
    <name type="scientific">Aquibacillus halophilus</name>
    <dbReference type="NCBI Taxonomy" id="930132"/>
    <lineage>
        <taxon>Bacteria</taxon>
        <taxon>Bacillati</taxon>
        <taxon>Bacillota</taxon>
        <taxon>Bacilli</taxon>
        <taxon>Bacillales</taxon>
        <taxon>Bacillaceae</taxon>
        <taxon>Aquibacillus</taxon>
    </lineage>
</organism>
<comment type="subcellular location">
    <subcellularLocation>
        <location evidence="1">Cell membrane</location>
        <topology evidence="1">Multi-pass membrane protein</topology>
    </subcellularLocation>
</comment>
<keyword evidence="9" id="KW-0479">Metal-binding</keyword>
<evidence type="ECO:0000256" key="9">
    <source>
        <dbReference type="PIRSR" id="PIRSR005091-2"/>
    </source>
</evidence>
<feature type="transmembrane region" description="Helical" evidence="11">
    <location>
        <begin position="154"/>
        <end position="170"/>
    </location>
</feature>
<evidence type="ECO:0000256" key="8">
    <source>
        <dbReference type="PIRSR" id="PIRSR005091-1"/>
    </source>
</evidence>
<feature type="binding site" evidence="10">
    <location>
        <position position="469"/>
    </location>
    <ligand>
        <name>Mn(2+)</name>
        <dbReference type="ChEBI" id="CHEBI:29035"/>
    </ligand>
</feature>
<protein>
    <submittedName>
        <fullName evidence="13">Sulfatase-like hydrolase/transferase</fullName>
    </submittedName>
</protein>
<dbReference type="InterPro" id="IPR012160">
    <property type="entry name" value="LtaS-like"/>
</dbReference>
<keyword evidence="6 7" id="KW-0472">Membrane</keyword>
<dbReference type="EMBL" id="WJNG01000007">
    <property type="protein sequence ID" value="MRH43129.1"/>
    <property type="molecule type" value="Genomic_DNA"/>
</dbReference>
<evidence type="ECO:0000256" key="6">
    <source>
        <dbReference type="ARBA" id="ARBA00023136"/>
    </source>
</evidence>
<feature type="transmembrane region" description="Helical" evidence="11">
    <location>
        <begin position="42"/>
        <end position="61"/>
    </location>
</feature>
<feature type="binding site" evidence="10">
    <location>
        <position position="253"/>
    </location>
    <ligand>
        <name>Mn(2+)</name>
        <dbReference type="ChEBI" id="CHEBI:29035"/>
    </ligand>
</feature>
<feature type="transmembrane region" description="Helical" evidence="11">
    <location>
        <begin position="112"/>
        <end position="134"/>
    </location>
</feature>
<gene>
    <name evidence="13" type="ORF">GH741_10600</name>
</gene>
<dbReference type="InterPro" id="IPR050448">
    <property type="entry name" value="OpgB/LTA_synthase_biosynth"/>
</dbReference>
<keyword evidence="4 11" id="KW-0812">Transmembrane</keyword>
<keyword evidence="3 7" id="KW-1003">Cell membrane</keyword>
<evidence type="ECO:0000256" key="1">
    <source>
        <dbReference type="ARBA" id="ARBA00004651"/>
    </source>
</evidence>
<feature type="binding site" evidence="10">
    <location>
        <position position="295"/>
    </location>
    <ligand>
        <name>Mn(2+)</name>
        <dbReference type="ChEBI" id="CHEBI:29035"/>
    </ligand>
</feature>
<dbReference type="PANTHER" id="PTHR47371">
    <property type="entry name" value="LIPOTEICHOIC ACID SYNTHASE"/>
    <property type="match status" value="1"/>
</dbReference>
<keyword evidence="5 11" id="KW-1133">Transmembrane helix</keyword>
<comment type="caution">
    <text evidence="13">The sequence shown here is derived from an EMBL/GenBank/DDBJ whole genome shotgun (WGS) entry which is preliminary data.</text>
</comment>
<keyword evidence="13" id="KW-0378">Hydrolase</keyword>
<feature type="transmembrane region" description="Helical" evidence="11">
    <location>
        <begin position="73"/>
        <end position="92"/>
    </location>
</feature>
<evidence type="ECO:0000256" key="10">
    <source>
        <dbReference type="PIRSR" id="PIRSR005091-3"/>
    </source>
</evidence>
<dbReference type="Gene3D" id="3.30.1120.170">
    <property type="match status" value="1"/>
</dbReference>
<dbReference type="SUPFAM" id="SSF53649">
    <property type="entry name" value="Alkaline phosphatase-like"/>
    <property type="match status" value="1"/>
</dbReference>
<feature type="domain" description="Sulfatase N-terminal" evidence="12">
    <location>
        <begin position="245"/>
        <end position="534"/>
    </location>
</feature>
<dbReference type="InterPro" id="IPR017850">
    <property type="entry name" value="Alkaline_phosphatase_core_sf"/>
</dbReference>
<feature type="binding site" evidence="10">
    <location>
        <position position="470"/>
    </location>
    <ligand>
        <name>Mn(2+)</name>
        <dbReference type="ChEBI" id="CHEBI:29035"/>
    </ligand>
</feature>
<dbReference type="PIRSF" id="PIRSF005091">
    <property type="entry name" value="Mmb_sulf_HI1246"/>
    <property type="match status" value="1"/>
</dbReference>
<evidence type="ECO:0000256" key="2">
    <source>
        <dbReference type="ARBA" id="ARBA00009983"/>
    </source>
</evidence>
<dbReference type="GO" id="GO:0005886">
    <property type="term" value="C:plasma membrane"/>
    <property type="evidence" value="ECO:0007669"/>
    <property type="project" value="UniProtKB-SubCell"/>
</dbReference>
<evidence type="ECO:0000256" key="3">
    <source>
        <dbReference type="ARBA" id="ARBA00022475"/>
    </source>
</evidence>
<dbReference type="Gene3D" id="3.40.720.10">
    <property type="entry name" value="Alkaline Phosphatase, subunit A"/>
    <property type="match status" value="1"/>
</dbReference>
<evidence type="ECO:0000256" key="11">
    <source>
        <dbReference type="SAM" id="Phobius"/>
    </source>
</evidence>
<evidence type="ECO:0000313" key="14">
    <source>
        <dbReference type="Proteomes" id="UP000799092"/>
    </source>
</evidence>
<evidence type="ECO:0000313" key="13">
    <source>
        <dbReference type="EMBL" id="MRH43129.1"/>
    </source>
</evidence>
<sequence>MSLRRFQIPPLYILASILFGIKTYIVYRFMFNISIENIMQEFILLINPFASAFLFLALSVWFKNKRQMKFLRFATLMGTLILFLNLVFYRNFTDFITIPVLFQGSNAADLGSSFFSLINPTDIFLLLDVAIVWFLSKRYESHVATTYNKRAKTIALSASILFLLGNYVLAEIERPQLLQRTFDREYLVKNIGLFNYHVYDTVLHSKSKAQRVFADGNEMPDIEKYVEQNATSKEESKLFGIAEGKNVILISLESMQSFVINNTVNGEEVTPFMNDLIDDSYYFENFYHQTEQGKTSDHEFLIDNSLYPLPRGAVFFTHGQNEYNSTPDILKENGYYSAVFHANNKSFWNRDVMYENLGYDHFYEQSAYEITDENSIGWGLKDKSFFEQSIKYLQSLPEPYYSRFITLTNHYPFELGEEDASIEQYDSNSRTLNQYFQTARYTDEALEQFFAQLKESGVYEDSIIVIMGDHYGISDFHNKAMSMYLNKEEITPYDHVQLQKVPFFIHIPGQEGKLMSKISGQIDVKPTLLHLLGIENKDDISFGTDLFTDDRKEFVALRDGSFISDDYVYSKDQCFDRTTGELLFSKSVVETEDTGENVCQPINDMVQKELSYSDQIIYGDLFRFYKINNN</sequence>
<feature type="binding site" evidence="9">
    <location>
        <position position="410"/>
    </location>
    <ligand>
        <name>substrate</name>
    </ligand>
</feature>